<dbReference type="Proteomes" id="UP000184395">
    <property type="component" value="Unassembled WGS sequence"/>
</dbReference>
<name>A0A1M6VNB8_9BURK</name>
<gene>
    <name evidence="1" type="ORF">SAMN05192548_104026</name>
</gene>
<protein>
    <submittedName>
        <fullName evidence="1">Uncharacterized protein</fullName>
    </submittedName>
</protein>
<sequence length="34" mass="4030">MKVTVTRLYRLPESGSDFPQSTRLLEYPWPRFGT</sequence>
<evidence type="ECO:0000313" key="1">
    <source>
        <dbReference type="EMBL" id="SHK82821.1"/>
    </source>
</evidence>
<proteinExistence type="predicted"/>
<reference evidence="1 2" key="1">
    <citation type="submission" date="2016-11" db="EMBL/GenBank/DDBJ databases">
        <authorList>
            <person name="Jaros S."/>
            <person name="Januszkiewicz K."/>
            <person name="Wedrychowicz H."/>
        </authorList>
    </citation>
    <scope>NUCLEOTIDE SEQUENCE [LARGE SCALE GENOMIC DNA]</scope>
    <source>
        <strain evidence="1 2">LMG 20594</strain>
    </source>
</reference>
<dbReference type="AlphaFoldDB" id="A0A1M6VNB8"/>
<evidence type="ECO:0000313" key="2">
    <source>
        <dbReference type="Proteomes" id="UP000184395"/>
    </source>
</evidence>
<dbReference type="EMBL" id="FRAB01000040">
    <property type="protein sequence ID" value="SHK82821.1"/>
    <property type="molecule type" value="Genomic_DNA"/>
</dbReference>
<accession>A0A1M6VNB8</accession>
<organism evidence="1 2">
    <name type="scientific">Paraburkholderia terricola</name>
    <dbReference type="NCBI Taxonomy" id="169427"/>
    <lineage>
        <taxon>Bacteria</taxon>
        <taxon>Pseudomonadati</taxon>
        <taxon>Pseudomonadota</taxon>
        <taxon>Betaproteobacteria</taxon>
        <taxon>Burkholderiales</taxon>
        <taxon>Burkholderiaceae</taxon>
        <taxon>Paraburkholderia</taxon>
    </lineage>
</organism>